<sequence length="541" mass="61505">MATFPLLPKHIKRAYQNSFVLALFAGLVAIFVFVPYLNSYPMQNWDEGFYAQATKEMVSSHDIWSLTYQHNAFYEKPPLLMWLSYPVVQIFHEANWTFRFWGALAGVASAIIFSLFVWQKEKRPSIAWLATVIFLSAEALLYHCFRTGDTDGLLIFFLIFGLFAYWKSWLKPSWILGTAIAFSLAVMSKSAAGLIGPVIVLCDILFSRRWNIVRSKYFWYSILAFISVVAPWHIAQTILHGHEFWSSYLGSQIVGRTVLQIFAQGFPWYWYIGVFARRFFPFSLFFPAALLLSIRQIIRGKKDSMFILLWALVPLIVYSIAITKFEWYILPVYPAAAWLIARLIIAATDKLTPDRLAQVLAVVSVGAAVFFFARYATPHFLTDQYSALATTTRYGISGVMAAALCMLFVVSRNKKKAMYGLIALSLVFCFFVSYARTIKVVVTQTRHSPYQDVARIVNDQGASRVVVFDSDLYTKPAGYFELSRVVEEILPVVQEEAWKVRHLALPGTVVITSATADLSVAKKDTLIGVVDSYNLYYVPKH</sequence>
<feature type="transmembrane region" description="Helical" evidence="8">
    <location>
        <begin position="152"/>
        <end position="168"/>
    </location>
</feature>
<feature type="transmembrane region" description="Helical" evidence="8">
    <location>
        <begin position="268"/>
        <end position="292"/>
    </location>
</feature>
<dbReference type="GO" id="GO:0005886">
    <property type="term" value="C:plasma membrane"/>
    <property type="evidence" value="ECO:0007669"/>
    <property type="project" value="UniProtKB-SubCell"/>
</dbReference>
<comment type="caution">
    <text evidence="10">The sequence shown here is derived from an EMBL/GenBank/DDBJ whole genome shotgun (WGS) entry which is preliminary data.</text>
</comment>
<dbReference type="InterPro" id="IPR050297">
    <property type="entry name" value="LipidA_mod_glycosyltrf_83"/>
</dbReference>
<feature type="transmembrane region" description="Helical" evidence="8">
    <location>
        <begin position="125"/>
        <end position="145"/>
    </location>
</feature>
<dbReference type="InterPro" id="IPR038731">
    <property type="entry name" value="RgtA/B/C-like"/>
</dbReference>
<keyword evidence="4" id="KW-0808">Transferase</keyword>
<feature type="transmembrane region" description="Helical" evidence="8">
    <location>
        <begin position="304"/>
        <end position="321"/>
    </location>
</feature>
<organism evidence="10 11">
    <name type="scientific">Candidatus Kerfeldbacteria bacterium CG08_land_8_20_14_0_20_42_7</name>
    <dbReference type="NCBI Taxonomy" id="2014245"/>
    <lineage>
        <taxon>Bacteria</taxon>
        <taxon>Candidatus Kerfeldiibacteriota</taxon>
    </lineage>
</organism>
<feature type="transmembrane region" description="Helical" evidence="8">
    <location>
        <begin position="356"/>
        <end position="373"/>
    </location>
</feature>
<keyword evidence="7 8" id="KW-0472">Membrane</keyword>
<keyword evidence="5 8" id="KW-0812">Transmembrane</keyword>
<evidence type="ECO:0000256" key="3">
    <source>
        <dbReference type="ARBA" id="ARBA00022676"/>
    </source>
</evidence>
<proteinExistence type="predicted"/>
<comment type="subcellular location">
    <subcellularLocation>
        <location evidence="1">Cell membrane</location>
        <topology evidence="1">Multi-pass membrane protein</topology>
    </subcellularLocation>
</comment>
<name>A0A2H0YT11_9BACT</name>
<feature type="transmembrane region" description="Helical" evidence="8">
    <location>
        <begin position="20"/>
        <end position="37"/>
    </location>
</feature>
<dbReference type="EMBL" id="PEXV01000070">
    <property type="protein sequence ID" value="PIS41635.1"/>
    <property type="molecule type" value="Genomic_DNA"/>
</dbReference>
<evidence type="ECO:0000256" key="8">
    <source>
        <dbReference type="SAM" id="Phobius"/>
    </source>
</evidence>
<evidence type="ECO:0000256" key="2">
    <source>
        <dbReference type="ARBA" id="ARBA00022475"/>
    </source>
</evidence>
<dbReference type="GO" id="GO:0000030">
    <property type="term" value="F:mannosyltransferase activity"/>
    <property type="evidence" value="ECO:0007669"/>
    <property type="project" value="InterPro"/>
</dbReference>
<evidence type="ECO:0000256" key="4">
    <source>
        <dbReference type="ARBA" id="ARBA00022679"/>
    </source>
</evidence>
<keyword evidence="2" id="KW-1003">Cell membrane</keyword>
<keyword evidence="6 8" id="KW-1133">Transmembrane helix</keyword>
<dbReference type="Pfam" id="PF13231">
    <property type="entry name" value="PMT_2"/>
    <property type="match status" value="1"/>
</dbReference>
<dbReference type="Proteomes" id="UP000228711">
    <property type="component" value="Unassembled WGS sequence"/>
</dbReference>
<feature type="transmembrane region" description="Helical" evidence="8">
    <location>
        <begin position="417"/>
        <end position="435"/>
    </location>
</feature>
<dbReference type="GO" id="GO:0006493">
    <property type="term" value="P:protein O-linked glycosylation"/>
    <property type="evidence" value="ECO:0007669"/>
    <property type="project" value="InterPro"/>
</dbReference>
<accession>A0A2H0YT11</accession>
<dbReference type="GO" id="GO:0009103">
    <property type="term" value="P:lipopolysaccharide biosynthetic process"/>
    <property type="evidence" value="ECO:0007669"/>
    <property type="project" value="UniProtKB-ARBA"/>
</dbReference>
<feature type="transmembrane region" description="Helical" evidence="8">
    <location>
        <begin position="174"/>
        <end position="205"/>
    </location>
</feature>
<evidence type="ECO:0000256" key="1">
    <source>
        <dbReference type="ARBA" id="ARBA00004651"/>
    </source>
</evidence>
<feature type="domain" description="Glycosyltransferase RgtA/B/C/D-like" evidence="9">
    <location>
        <begin position="76"/>
        <end position="233"/>
    </location>
</feature>
<evidence type="ECO:0000256" key="7">
    <source>
        <dbReference type="ARBA" id="ARBA00023136"/>
    </source>
</evidence>
<feature type="transmembrane region" description="Helical" evidence="8">
    <location>
        <begin position="393"/>
        <end position="410"/>
    </location>
</feature>
<evidence type="ECO:0000256" key="6">
    <source>
        <dbReference type="ARBA" id="ARBA00022989"/>
    </source>
</evidence>
<evidence type="ECO:0000313" key="10">
    <source>
        <dbReference type="EMBL" id="PIS41635.1"/>
    </source>
</evidence>
<protein>
    <recommendedName>
        <fullName evidence="9">Glycosyltransferase RgtA/B/C/D-like domain-containing protein</fullName>
    </recommendedName>
</protein>
<evidence type="ECO:0000313" key="11">
    <source>
        <dbReference type="Proteomes" id="UP000228711"/>
    </source>
</evidence>
<dbReference type="GO" id="GO:0016763">
    <property type="term" value="F:pentosyltransferase activity"/>
    <property type="evidence" value="ECO:0007669"/>
    <property type="project" value="TreeGrafter"/>
</dbReference>
<keyword evidence="3" id="KW-0328">Glycosyltransferase</keyword>
<reference evidence="11" key="1">
    <citation type="submission" date="2017-09" db="EMBL/GenBank/DDBJ databases">
        <title>Depth-based differentiation of microbial function through sediment-hosted aquifers and enrichment of novel symbionts in the deep terrestrial subsurface.</title>
        <authorList>
            <person name="Probst A.J."/>
            <person name="Ladd B."/>
            <person name="Jarett J.K."/>
            <person name="Geller-Mcgrath D.E."/>
            <person name="Sieber C.M.K."/>
            <person name="Emerson J.B."/>
            <person name="Anantharaman K."/>
            <person name="Thomas B.C."/>
            <person name="Malmstrom R."/>
            <person name="Stieglmeier M."/>
            <person name="Klingl A."/>
            <person name="Woyke T."/>
            <person name="Ryan C.M."/>
            <person name="Banfield J.F."/>
        </authorList>
    </citation>
    <scope>NUCLEOTIDE SEQUENCE [LARGE SCALE GENOMIC DNA]</scope>
</reference>
<feature type="transmembrane region" description="Helical" evidence="8">
    <location>
        <begin position="327"/>
        <end position="344"/>
    </location>
</feature>
<dbReference type="PANTHER" id="PTHR33908">
    <property type="entry name" value="MANNOSYLTRANSFERASE YKCB-RELATED"/>
    <property type="match status" value="1"/>
</dbReference>
<gene>
    <name evidence="10" type="ORF">COT25_02085</name>
</gene>
<dbReference type="GO" id="GO:0010041">
    <property type="term" value="P:response to iron(III) ion"/>
    <property type="evidence" value="ECO:0007669"/>
    <property type="project" value="TreeGrafter"/>
</dbReference>
<evidence type="ECO:0000256" key="5">
    <source>
        <dbReference type="ARBA" id="ARBA00022692"/>
    </source>
</evidence>
<dbReference type="PANTHER" id="PTHR33908:SF3">
    <property type="entry name" value="UNDECAPRENYL PHOSPHATE-ALPHA-4-AMINO-4-DEOXY-L-ARABINOSE ARABINOSYL TRANSFERASE"/>
    <property type="match status" value="1"/>
</dbReference>
<feature type="transmembrane region" description="Helical" evidence="8">
    <location>
        <begin position="100"/>
        <end position="119"/>
    </location>
</feature>
<evidence type="ECO:0000259" key="9">
    <source>
        <dbReference type="Pfam" id="PF13231"/>
    </source>
</evidence>
<dbReference type="AlphaFoldDB" id="A0A2H0YT11"/>
<feature type="transmembrane region" description="Helical" evidence="8">
    <location>
        <begin position="217"/>
        <end position="235"/>
    </location>
</feature>